<dbReference type="InterPro" id="IPR000627">
    <property type="entry name" value="Intradiol_dOase_C"/>
</dbReference>
<feature type="signal peptide" evidence="2">
    <location>
        <begin position="1"/>
        <end position="16"/>
    </location>
</feature>
<dbReference type="AlphaFoldDB" id="A0A7D8V2K4"/>
<feature type="domain" description="Intradiol ring-cleavage dioxygenases" evidence="3">
    <location>
        <begin position="115"/>
        <end position="254"/>
    </location>
</feature>
<keyword evidence="5" id="KW-1185">Reference proteome</keyword>
<dbReference type="PANTHER" id="PTHR34315">
    <property type="match status" value="1"/>
</dbReference>
<accession>A0A7D8V2K4</accession>
<dbReference type="OrthoDB" id="2594565at2759"/>
<dbReference type="GO" id="GO:0016702">
    <property type="term" value="F:oxidoreductase activity, acting on single donors with incorporation of molecular oxygen, incorporation of two atoms of oxygen"/>
    <property type="evidence" value="ECO:0007669"/>
    <property type="project" value="InterPro"/>
</dbReference>
<feature type="compositionally biased region" description="Low complexity" evidence="1">
    <location>
        <begin position="361"/>
        <end position="383"/>
    </location>
</feature>
<feature type="compositionally biased region" description="Gly residues" evidence="1">
    <location>
        <begin position="338"/>
        <end position="360"/>
    </location>
</feature>
<evidence type="ECO:0000259" key="3">
    <source>
        <dbReference type="Pfam" id="PF00775"/>
    </source>
</evidence>
<evidence type="ECO:0000313" key="4">
    <source>
        <dbReference type="EMBL" id="TXT13583.1"/>
    </source>
</evidence>
<dbReference type="Gene3D" id="2.60.130.10">
    <property type="entry name" value="Aromatic compound dioxygenase"/>
    <property type="match status" value="1"/>
</dbReference>
<dbReference type="Proteomes" id="UP000473826">
    <property type="component" value="Unassembled WGS sequence"/>
</dbReference>
<sequence>MKLLPLLLLAVPLATAHPGEDHAHEAAERAAHLAAIGRRSLSHCAPALHARAAAQANAARRAALLARHRAARRDLAAVLGTSHRSNLTGVTADTNSSVLFGSENSCILAPEVTEGPYYVTGELVRSDITESQPGVPLHLDIQVIDTNTCAPAPGIALDLWHCNASGVYSGVVARGNGNSADAANADATFLRGVQATGSDGVAQFSTIVPGHYTGRAAHIHVLAHAAGHWAAQANGTISGGASAAHVGQVFFDQDLLDSVYALPPYNANTGPLTANADDGIMAQEAAGVDPVVAYALLGDTVADGIVAWITVGINGTANAAVQPAMTLEAGSGVAVSGGGRGGGGGGGPPGGAGPGAGSSGAAGASATATGSTSASAATGTTGTCRPRLLSDTR</sequence>
<dbReference type="Pfam" id="PF00775">
    <property type="entry name" value="Dioxygenase_C"/>
    <property type="match status" value="1"/>
</dbReference>
<feature type="region of interest" description="Disordered" evidence="1">
    <location>
        <begin position="338"/>
        <end position="393"/>
    </location>
</feature>
<dbReference type="SUPFAM" id="SSF49482">
    <property type="entry name" value="Aromatic compound dioxygenase"/>
    <property type="match status" value="1"/>
</dbReference>
<reference evidence="4 5" key="1">
    <citation type="journal article" date="2019" name="PLoS Genet.">
        <title>Convergent evolution of linked mating-type loci in basidiomycete fungi.</title>
        <authorList>
            <person name="Sun S."/>
            <person name="Coelho M.A."/>
            <person name="Heitman J."/>
            <person name="Nowrousian M."/>
        </authorList>
    </citation>
    <scope>NUCLEOTIDE SEQUENCE [LARGE SCALE GENOMIC DNA]</scope>
    <source>
        <strain evidence="4 5">CBS 4282</strain>
    </source>
</reference>
<gene>
    <name evidence="4" type="ORF">VHUM_00950</name>
</gene>
<dbReference type="EMBL" id="QKWK01000002">
    <property type="protein sequence ID" value="TXT13583.1"/>
    <property type="molecule type" value="Genomic_DNA"/>
</dbReference>
<dbReference type="PANTHER" id="PTHR34315:SF1">
    <property type="entry name" value="INTRADIOL RING-CLEAVAGE DIOXYGENASES DOMAIN-CONTAINING PROTEIN-RELATED"/>
    <property type="match status" value="1"/>
</dbReference>
<dbReference type="InterPro" id="IPR015889">
    <property type="entry name" value="Intradiol_dOase_core"/>
</dbReference>
<comment type="caution">
    <text evidence="4">The sequence shown here is derived from an EMBL/GenBank/DDBJ whole genome shotgun (WGS) entry which is preliminary data.</text>
</comment>
<evidence type="ECO:0000256" key="1">
    <source>
        <dbReference type="SAM" id="MobiDB-lite"/>
    </source>
</evidence>
<evidence type="ECO:0000313" key="5">
    <source>
        <dbReference type="Proteomes" id="UP000473826"/>
    </source>
</evidence>
<feature type="chain" id="PRO_5028857246" description="Intradiol ring-cleavage dioxygenases domain-containing protein" evidence="2">
    <location>
        <begin position="17"/>
        <end position="393"/>
    </location>
</feature>
<organism evidence="4 5">
    <name type="scientific">Vanrija humicola</name>
    <name type="common">Yeast</name>
    <name type="synonym">Cryptococcus humicola</name>
    <dbReference type="NCBI Taxonomy" id="5417"/>
    <lineage>
        <taxon>Eukaryota</taxon>
        <taxon>Fungi</taxon>
        <taxon>Dikarya</taxon>
        <taxon>Basidiomycota</taxon>
        <taxon>Agaricomycotina</taxon>
        <taxon>Tremellomycetes</taxon>
        <taxon>Trichosporonales</taxon>
        <taxon>Trichosporonaceae</taxon>
        <taxon>Vanrija</taxon>
    </lineage>
</organism>
<name>A0A7D8V2K4_VANHU</name>
<dbReference type="GO" id="GO:0008199">
    <property type="term" value="F:ferric iron binding"/>
    <property type="evidence" value="ECO:0007669"/>
    <property type="project" value="InterPro"/>
</dbReference>
<keyword evidence="2" id="KW-0732">Signal</keyword>
<evidence type="ECO:0000256" key="2">
    <source>
        <dbReference type="SAM" id="SignalP"/>
    </source>
</evidence>
<dbReference type="CDD" id="cd03457">
    <property type="entry name" value="intradiol_dioxygenase_like"/>
    <property type="match status" value="1"/>
</dbReference>
<proteinExistence type="predicted"/>
<protein>
    <recommendedName>
        <fullName evidence="3">Intradiol ring-cleavage dioxygenases domain-containing protein</fullName>
    </recommendedName>
</protein>